<dbReference type="OrthoDB" id="3661445at2"/>
<organism evidence="1 2">
    <name type="scientific">Flammeovirga pectinis</name>
    <dbReference type="NCBI Taxonomy" id="2494373"/>
    <lineage>
        <taxon>Bacteria</taxon>
        <taxon>Pseudomonadati</taxon>
        <taxon>Bacteroidota</taxon>
        <taxon>Cytophagia</taxon>
        <taxon>Cytophagales</taxon>
        <taxon>Flammeovirgaceae</taxon>
        <taxon>Flammeovirga</taxon>
    </lineage>
</organism>
<dbReference type="AlphaFoldDB" id="A0A3S9P763"/>
<sequence>MKVNTLASLLEVINARSSKEIEITASIYSPNSIVLPEGITLKGTDNGLGVLSFGNSDGIGMTKDNTIENITIQAPQDKRAIYIAGTDKDLGELRLSNLTVTGQVQLLTRATTTLTHIFAVNIDIVSADSRNQVEIPQKMGVVVYQGAFTIYNFNPNPESNIIATVKNISIGRKNAPVLGSGIFVSGYSPTGGKVNVNEISSEAIYSNGMLPFGLPDRITGGFFILEGVNAEKIDNYGEVVTYGVNDMVLDNWGDVMHWTAHKNLTSYGPSGIGFVNFGYVKKFSSLESIETFGLGARGFNQYDGTIDDAFFNEIITNGDGSVGIQISKPVGKIEVKNKIVTKGNAGDSLVLGKIVHIPADGVSIVKGGHLKELILQNGIETLGDNVTSLDIQGVIDSFTNDGTVTALGKDSVAISK</sequence>
<dbReference type="RefSeq" id="WP_126617337.1">
    <property type="nucleotide sequence ID" value="NZ_CP034562.1"/>
</dbReference>
<evidence type="ECO:0000313" key="2">
    <source>
        <dbReference type="Proteomes" id="UP000267268"/>
    </source>
</evidence>
<reference evidence="1 2" key="1">
    <citation type="submission" date="2018-12" db="EMBL/GenBank/DDBJ databases">
        <title>Flammeovirga pectinis sp. nov., isolated from the gut of the Korean scallop, Patinopecten yessoensis.</title>
        <authorList>
            <person name="Bae J.-W."/>
            <person name="Jeong Y.-S."/>
            <person name="Kang W."/>
        </authorList>
    </citation>
    <scope>NUCLEOTIDE SEQUENCE [LARGE SCALE GENOMIC DNA]</scope>
    <source>
        <strain evidence="1 2">L12M1</strain>
    </source>
</reference>
<accession>A0A3S9P763</accession>
<dbReference type="EMBL" id="CP034562">
    <property type="protein sequence ID" value="AZQ64038.1"/>
    <property type="molecule type" value="Genomic_DNA"/>
</dbReference>
<dbReference type="KEGG" id="fll:EI427_17935"/>
<protein>
    <submittedName>
        <fullName evidence="1">Uncharacterized protein</fullName>
    </submittedName>
</protein>
<evidence type="ECO:0000313" key="1">
    <source>
        <dbReference type="EMBL" id="AZQ64038.1"/>
    </source>
</evidence>
<gene>
    <name evidence="1" type="ORF">EI427_17935</name>
</gene>
<proteinExistence type="predicted"/>
<keyword evidence="2" id="KW-1185">Reference proteome</keyword>
<dbReference type="Proteomes" id="UP000267268">
    <property type="component" value="Chromosome 1"/>
</dbReference>
<name>A0A3S9P763_9BACT</name>